<keyword evidence="4" id="KW-1185">Reference proteome</keyword>
<dbReference type="WBParaSite" id="ECPE_0000261401-mRNA-1">
    <property type="protein sequence ID" value="ECPE_0000261401-mRNA-1"/>
    <property type="gene ID" value="ECPE_0000261401"/>
</dbReference>
<evidence type="ECO:0000259" key="2">
    <source>
        <dbReference type="Pfam" id="PF00125"/>
    </source>
</evidence>
<reference evidence="5" key="1">
    <citation type="submission" date="2016-06" db="UniProtKB">
        <authorList>
            <consortium name="WormBaseParasite"/>
        </authorList>
    </citation>
    <scope>IDENTIFICATION</scope>
</reference>
<comment type="similarity">
    <text evidence="1">Belongs to the histone H2B family.</text>
</comment>
<dbReference type="SUPFAM" id="SSF47113">
    <property type="entry name" value="Histone-fold"/>
    <property type="match status" value="1"/>
</dbReference>
<dbReference type="PRINTS" id="PR00621">
    <property type="entry name" value="HISTONEH2B"/>
</dbReference>
<evidence type="ECO:0000313" key="4">
    <source>
        <dbReference type="Proteomes" id="UP000272942"/>
    </source>
</evidence>
<dbReference type="GO" id="GO:0046982">
    <property type="term" value="F:protein heterodimerization activity"/>
    <property type="evidence" value="ECO:0007669"/>
    <property type="project" value="InterPro"/>
</dbReference>
<gene>
    <name evidence="3" type="ORF">ECPE_LOCUS2611</name>
</gene>
<organism evidence="5">
    <name type="scientific">Echinostoma caproni</name>
    <dbReference type="NCBI Taxonomy" id="27848"/>
    <lineage>
        <taxon>Eukaryota</taxon>
        <taxon>Metazoa</taxon>
        <taxon>Spiralia</taxon>
        <taxon>Lophotrochozoa</taxon>
        <taxon>Platyhelminthes</taxon>
        <taxon>Trematoda</taxon>
        <taxon>Digenea</taxon>
        <taxon>Plagiorchiida</taxon>
        <taxon>Echinostomata</taxon>
        <taxon>Echinostomatoidea</taxon>
        <taxon>Echinostomatidae</taxon>
        <taxon>Echinostoma</taxon>
    </lineage>
</organism>
<dbReference type="InterPro" id="IPR009072">
    <property type="entry name" value="Histone-fold"/>
</dbReference>
<dbReference type="InterPro" id="IPR000558">
    <property type="entry name" value="Histone_H2B"/>
</dbReference>
<dbReference type="Gene3D" id="1.10.20.10">
    <property type="entry name" value="Histone, subunit A"/>
    <property type="match status" value="1"/>
</dbReference>
<dbReference type="AlphaFoldDB" id="A0A183A6M6"/>
<dbReference type="GO" id="GO:0003677">
    <property type="term" value="F:DNA binding"/>
    <property type="evidence" value="ECO:0007669"/>
    <property type="project" value="InterPro"/>
</dbReference>
<proteinExistence type="inferred from homology"/>
<feature type="domain" description="Core Histone H2A/H2B/H3" evidence="2">
    <location>
        <begin position="23"/>
        <end position="82"/>
    </location>
</feature>
<evidence type="ECO:0000313" key="3">
    <source>
        <dbReference type="EMBL" id="VDP66966.1"/>
    </source>
</evidence>
<name>A0A183A6M6_9TREM</name>
<dbReference type="EMBL" id="UZAN01039728">
    <property type="protein sequence ID" value="VDP66966.1"/>
    <property type="molecule type" value="Genomic_DNA"/>
</dbReference>
<dbReference type="InterPro" id="IPR007125">
    <property type="entry name" value="H2A/H2B/H3"/>
</dbReference>
<dbReference type="SMART" id="SM00427">
    <property type="entry name" value="H2B"/>
    <property type="match status" value="1"/>
</dbReference>
<dbReference type="Pfam" id="PF00125">
    <property type="entry name" value="Histone"/>
    <property type="match status" value="1"/>
</dbReference>
<dbReference type="PANTHER" id="PTHR23428">
    <property type="entry name" value="HISTONE H2B"/>
    <property type="match status" value="1"/>
</dbReference>
<evidence type="ECO:0000313" key="5">
    <source>
        <dbReference type="WBParaSite" id="ECPE_0000261401-mRNA-1"/>
    </source>
</evidence>
<sequence length="263" mass="29126">MAPKAVSGKAAKKAFKVRTTEVNKTKRRKESYAIYIYKVLHQVHPDTGLSSKAMSIMKLFVNDFFEQTVAESIRLAHYNKQRNFEISCSHDSELLSFFIHSTSHKPSFPQAPQFHLPRHIHTSLSGSSDDRTNSSASNGNSAVFSCVPRTHENLIINTCCVQGTPIQNSISVIRLVLPTNQSAKLHLRLSGDPEAAACGLAGIRVALRGRAKAALLGWIPVDRLYAVRFRCSCKVGSRRYDCLSCGRTSQRTAAQMQSEMNST</sequence>
<dbReference type="GO" id="GO:0030527">
    <property type="term" value="F:structural constituent of chromatin"/>
    <property type="evidence" value="ECO:0007669"/>
    <property type="project" value="InterPro"/>
</dbReference>
<protein>
    <submittedName>
        <fullName evidence="5">Histone domain-containing protein</fullName>
    </submittedName>
</protein>
<dbReference type="Proteomes" id="UP000272942">
    <property type="component" value="Unassembled WGS sequence"/>
</dbReference>
<evidence type="ECO:0000256" key="1">
    <source>
        <dbReference type="ARBA" id="ARBA00006846"/>
    </source>
</evidence>
<dbReference type="CDD" id="cd22910">
    <property type="entry name" value="HFD_H2B"/>
    <property type="match status" value="1"/>
</dbReference>
<accession>A0A183A6M6</accession>
<dbReference type="GO" id="GO:0000786">
    <property type="term" value="C:nucleosome"/>
    <property type="evidence" value="ECO:0007669"/>
    <property type="project" value="InterPro"/>
</dbReference>
<reference evidence="3 4" key="2">
    <citation type="submission" date="2018-11" db="EMBL/GenBank/DDBJ databases">
        <authorList>
            <consortium name="Pathogen Informatics"/>
        </authorList>
    </citation>
    <scope>NUCLEOTIDE SEQUENCE [LARGE SCALE GENOMIC DNA]</scope>
    <source>
        <strain evidence="3 4">Egypt</strain>
    </source>
</reference>
<dbReference type="OrthoDB" id="6256412at2759"/>